<sequence length="61" mass="6896">MKPGVRPPRVVIDTNLVLSALVFAQGRLTRLRQAWQADCMQLLVSRETAAELIRTLGYPKF</sequence>
<dbReference type="Pfam" id="PF13470">
    <property type="entry name" value="PIN_3"/>
    <property type="match status" value="1"/>
</dbReference>
<evidence type="ECO:0000313" key="3">
    <source>
        <dbReference type="Proteomes" id="UP000019812"/>
    </source>
</evidence>
<protein>
    <recommendedName>
        <fullName evidence="1">PIN domain-containing protein</fullName>
    </recommendedName>
</protein>
<dbReference type="InterPro" id="IPR002716">
    <property type="entry name" value="PIN_dom"/>
</dbReference>
<organism evidence="2 3">
    <name type="scientific">Candidatus Accumulibacter vicinus</name>
    <dbReference type="NCBI Taxonomy" id="2954382"/>
    <lineage>
        <taxon>Bacteria</taxon>
        <taxon>Pseudomonadati</taxon>
        <taxon>Pseudomonadota</taxon>
        <taxon>Betaproteobacteria</taxon>
        <taxon>Candidatus Accumulibacter</taxon>
    </lineage>
</organism>
<dbReference type="PANTHER" id="PTHR34610">
    <property type="entry name" value="SSL7007 PROTEIN"/>
    <property type="match status" value="1"/>
</dbReference>
<dbReference type="EMBL" id="JDSS02000045">
    <property type="protein sequence ID" value="KFB66295.1"/>
    <property type="molecule type" value="Genomic_DNA"/>
</dbReference>
<accession>A0A084XV01</accession>
<dbReference type="InterPro" id="IPR002850">
    <property type="entry name" value="PIN_toxin-like"/>
</dbReference>
<proteinExistence type="predicted"/>
<reference evidence="2 3" key="1">
    <citation type="submission" date="2014-07" db="EMBL/GenBank/DDBJ databases">
        <title>Expanding our view of genomic diversity in Candidatus Accumulibacter clades.</title>
        <authorList>
            <person name="Skennerton C.T."/>
            <person name="Barr J.J."/>
            <person name="Slater F.R."/>
            <person name="Bond P.L."/>
            <person name="Tyson G.W."/>
        </authorList>
    </citation>
    <scope>NUCLEOTIDE SEQUENCE [LARGE SCALE GENOMIC DNA]</scope>
    <source>
        <strain evidence="3">SK-01</strain>
    </source>
</reference>
<dbReference type="AlphaFoldDB" id="A0A084XV01"/>
<dbReference type="STRING" id="1457154.CAPSK01_004456"/>
<name>A0A084XV01_9PROT</name>
<feature type="domain" description="PIN" evidence="1">
    <location>
        <begin position="9"/>
        <end position="60"/>
    </location>
</feature>
<gene>
    <name evidence="2" type="ORF">CAPSK01_004456</name>
</gene>
<dbReference type="PANTHER" id="PTHR34610:SF4">
    <property type="entry name" value="SLL8027 PROTEIN"/>
    <property type="match status" value="1"/>
</dbReference>
<comment type="caution">
    <text evidence="2">The sequence shown here is derived from an EMBL/GenBank/DDBJ whole genome shotgun (WGS) entry which is preliminary data.</text>
</comment>
<dbReference type="Proteomes" id="UP000019812">
    <property type="component" value="Unassembled WGS sequence"/>
</dbReference>
<evidence type="ECO:0000313" key="2">
    <source>
        <dbReference type="EMBL" id="KFB66295.1"/>
    </source>
</evidence>
<evidence type="ECO:0000259" key="1">
    <source>
        <dbReference type="Pfam" id="PF13470"/>
    </source>
</evidence>